<feature type="region of interest" description="Disordered" evidence="1">
    <location>
        <begin position="195"/>
        <end position="229"/>
    </location>
</feature>
<name>A0ABT4B4S4_9ACTN</name>
<keyword evidence="3" id="KW-1185">Reference proteome</keyword>
<proteinExistence type="predicted"/>
<evidence type="ECO:0000313" key="3">
    <source>
        <dbReference type="Proteomes" id="UP001151002"/>
    </source>
</evidence>
<organism evidence="2 3">
    <name type="scientific">Paractinoplanes pyxinae</name>
    <dbReference type="NCBI Taxonomy" id="2997416"/>
    <lineage>
        <taxon>Bacteria</taxon>
        <taxon>Bacillati</taxon>
        <taxon>Actinomycetota</taxon>
        <taxon>Actinomycetes</taxon>
        <taxon>Micromonosporales</taxon>
        <taxon>Micromonosporaceae</taxon>
        <taxon>Paractinoplanes</taxon>
    </lineage>
</organism>
<gene>
    <name evidence="2" type="ORF">OWR29_26165</name>
</gene>
<dbReference type="Proteomes" id="UP001151002">
    <property type="component" value="Unassembled WGS sequence"/>
</dbReference>
<feature type="compositionally biased region" description="Low complexity" evidence="1">
    <location>
        <begin position="212"/>
        <end position="229"/>
    </location>
</feature>
<comment type="caution">
    <text evidence="2">The sequence shown here is derived from an EMBL/GenBank/DDBJ whole genome shotgun (WGS) entry which is preliminary data.</text>
</comment>
<evidence type="ECO:0000313" key="2">
    <source>
        <dbReference type="EMBL" id="MCY1141497.1"/>
    </source>
</evidence>
<reference evidence="2" key="1">
    <citation type="submission" date="2022-11" db="EMBL/GenBank/DDBJ databases">
        <authorList>
            <person name="Somphong A."/>
            <person name="Phongsopitanun W."/>
        </authorList>
    </citation>
    <scope>NUCLEOTIDE SEQUENCE</scope>
    <source>
        <strain evidence="2">Pm04-4</strain>
    </source>
</reference>
<sequence length="229" mass="24013">MTRTVESALHHRPFATLLRPRSDDTPLPADAVRAEIRALVTRGALGRRDGADLLARLGLQVSPYRWAVAVSVPVSVTITAPNNRYAVQAGIGQLVAALGRLRTGYLTQPGAITAPTDQPARRSLSGVTYRRTEACPGYPVGGIYQISADAQLATMVSADTATAAYAGAIARLAAELDRLTGVDAQPSRMRQLGAHRFTGLDDPPDTTAAGSPEPGTAPAARRPAEAAQQ</sequence>
<dbReference type="EMBL" id="JAPNTZ010000009">
    <property type="protein sequence ID" value="MCY1141497.1"/>
    <property type="molecule type" value="Genomic_DNA"/>
</dbReference>
<protein>
    <submittedName>
        <fullName evidence="2">Uncharacterized protein</fullName>
    </submittedName>
</protein>
<dbReference type="RefSeq" id="WP_267565881.1">
    <property type="nucleotide sequence ID" value="NZ_JAPNTZ010000009.1"/>
</dbReference>
<evidence type="ECO:0000256" key="1">
    <source>
        <dbReference type="SAM" id="MobiDB-lite"/>
    </source>
</evidence>
<accession>A0ABT4B4S4</accession>